<dbReference type="AlphaFoldDB" id="A0A1H7LK01"/>
<evidence type="ECO:0000313" key="1">
    <source>
        <dbReference type="EMBL" id="SEK98697.1"/>
    </source>
</evidence>
<dbReference type="GO" id="GO:0016829">
    <property type="term" value="F:lyase activity"/>
    <property type="evidence" value="ECO:0007669"/>
    <property type="project" value="UniProtKB-KW"/>
</dbReference>
<dbReference type="STRING" id="228957.SAMN04488008_102574"/>
<gene>
    <name evidence="1" type="ORF">SAMN04488008_102574</name>
</gene>
<dbReference type="Proteomes" id="UP000198990">
    <property type="component" value="Unassembled WGS sequence"/>
</dbReference>
<organism evidence="1 2">
    <name type="scientific">Maribacter orientalis</name>
    <dbReference type="NCBI Taxonomy" id="228957"/>
    <lineage>
        <taxon>Bacteria</taxon>
        <taxon>Pseudomonadati</taxon>
        <taxon>Bacteroidota</taxon>
        <taxon>Flavobacteriia</taxon>
        <taxon>Flavobacteriales</taxon>
        <taxon>Flavobacteriaceae</taxon>
        <taxon>Maribacter</taxon>
    </lineage>
</organism>
<proteinExistence type="predicted"/>
<sequence length="62" mass="7022">MAVSGDKYYNLNKNISSYFLSFTQGSRLELMHKSVINTRSNNEVIDNGLVHFAISVGVQEKR</sequence>
<dbReference type="RefSeq" id="WP_245737156.1">
    <property type="nucleotide sequence ID" value="NZ_FNZN01000002.1"/>
</dbReference>
<accession>A0A1H7LK01</accession>
<reference evidence="2" key="1">
    <citation type="submission" date="2016-10" db="EMBL/GenBank/DDBJ databases">
        <authorList>
            <person name="Varghese N."/>
            <person name="Submissions S."/>
        </authorList>
    </citation>
    <scope>NUCLEOTIDE SEQUENCE [LARGE SCALE GENOMIC DNA]</scope>
    <source>
        <strain evidence="2">DSM 16471</strain>
    </source>
</reference>
<keyword evidence="2" id="KW-1185">Reference proteome</keyword>
<name>A0A1H7LK01_9FLAO</name>
<evidence type="ECO:0000313" key="2">
    <source>
        <dbReference type="Proteomes" id="UP000198990"/>
    </source>
</evidence>
<dbReference type="EMBL" id="FNZN01000002">
    <property type="protein sequence ID" value="SEK98697.1"/>
    <property type="molecule type" value="Genomic_DNA"/>
</dbReference>
<keyword evidence="1" id="KW-0456">Lyase</keyword>
<protein>
    <submittedName>
        <fullName evidence="1">Lactoylglutathione lyase</fullName>
    </submittedName>
</protein>